<dbReference type="eggNOG" id="COG0673">
    <property type="taxonomic scope" value="Bacteria"/>
</dbReference>
<dbReference type="STRING" id="765698.Mesci_2614"/>
<accession>E8T7M7</accession>
<sequence length="340" mass="36551" precursor="true">MSKLKIAIVGAGYMGLLHAQVVAESPVAELSAFVDPNAASGSKAASDFGVRHFTDAAAALTANAADAYIVAAPDTLHEDVCRTLLDAGKPVLLEKPMAHDLSAAKAIAKAAERNGARLLVGHILRFDPRYCEAAAAVKSGRIGEPIHGSSGRFTNREVGLRMNGNSSVCFYLGVHDVDALQWISGSDIIAVYSRSVAKLMPSLGVRSEDAIFSTVELSNGMSGQLYFGWTLPPTVPTGIWARTEIIGTEGMIDLDVRDHGLRILSHGQWSQPDALHWPTVNGRITGDLFEEVHHFISAVRDETPFVMPLDDALRAVAVNDAILRSVKSGLREPVEDWHIR</sequence>
<dbReference type="Gene3D" id="3.30.360.10">
    <property type="entry name" value="Dihydrodipicolinate Reductase, domain 2"/>
    <property type="match status" value="1"/>
</dbReference>
<dbReference type="InterPro" id="IPR055170">
    <property type="entry name" value="GFO_IDH_MocA-like_dom"/>
</dbReference>
<dbReference type="InterPro" id="IPR036291">
    <property type="entry name" value="NAD(P)-bd_dom_sf"/>
</dbReference>
<evidence type="ECO:0000256" key="1">
    <source>
        <dbReference type="SAM" id="SignalP"/>
    </source>
</evidence>
<dbReference type="Gene3D" id="3.40.50.720">
    <property type="entry name" value="NAD(P)-binding Rossmann-like Domain"/>
    <property type="match status" value="1"/>
</dbReference>
<dbReference type="SUPFAM" id="SSF51735">
    <property type="entry name" value="NAD(P)-binding Rossmann-fold domains"/>
    <property type="match status" value="1"/>
</dbReference>
<dbReference type="InterPro" id="IPR000683">
    <property type="entry name" value="Gfo/Idh/MocA-like_OxRdtase_N"/>
</dbReference>
<feature type="domain" description="Gfo/Idh/MocA-like oxidoreductase N-terminal" evidence="2">
    <location>
        <begin position="4"/>
        <end position="122"/>
    </location>
</feature>
<evidence type="ECO:0000259" key="2">
    <source>
        <dbReference type="Pfam" id="PF01408"/>
    </source>
</evidence>
<gene>
    <name evidence="4" type="ordered locus">Mesci_2614</name>
</gene>
<dbReference type="EMBL" id="CP002447">
    <property type="protein sequence ID" value="ADV11750.1"/>
    <property type="molecule type" value="Genomic_DNA"/>
</dbReference>
<reference evidence="5" key="1">
    <citation type="submission" date="2011-01" db="EMBL/GenBank/DDBJ databases">
        <title>Complete sequence of chromosome of Mesorhizobium ciceri bv. biserrulae WSM1271.</title>
        <authorList>
            <person name="Lucas S."/>
            <person name="Copeland A."/>
            <person name="Lapidus A."/>
            <person name="Cheng J.-F."/>
            <person name="Goodwin L."/>
            <person name="Pitluck S."/>
            <person name="Teshima H."/>
            <person name="Detter J.C."/>
            <person name="Han C."/>
            <person name="Tapia R."/>
            <person name="Land M."/>
            <person name="Hauser L."/>
            <person name="Kyrpides N."/>
            <person name="Ivanova N."/>
            <person name="Nandasena K."/>
            <person name="Reeve W.G."/>
            <person name="Howieson J.G."/>
            <person name="O'Hara G."/>
            <person name="Tiwari R.P."/>
            <person name="Woyke T."/>
        </authorList>
    </citation>
    <scope>NUCLEOTIDE SEQUENCE [LARGE SCALE GENOMIC DNA]</scope>
    <source>
        <strain evidence="5">HAMBI 2942 / LMG 23838 / WSM1271</strain>
    </source>
</reference>
<keyword evidence="1" id="KW-0732">Signal</keyword>
<dbReference type="Pfam" id="PF22725">
    <property type="entry name" value="GFO_IDH_MocA_C3"/>
    <property type="match status" value="1"/>
</dbReference>
<protein>
    <submittedName>
        <fullName evidence="4">Inositol 2-dehydrogenase</fullName>
        <ecNumber evidence="4">1.1.1.18</ecNumber>
    </submittedName>
</protein>
<dbReference type="PANTHER" id="PTHR43377">
    <property type="entry name" value="BILIVERDIN REDUCTASE A"/>
    <property type="match status" value="1"/>
</dbReference>
<evidence type="ECO:0000313" key="4">
    <source>
        <dbReference type="EMBL" id="ADV11750.1"/>
    </source>
</evidence>
<feature type="domain" description="GFO/IDH/MocA-like oxidoreductase" evidence="3">
    <location>
        <begin position="132"/>
        <end position="252"/>
    </location>
</feature>
<dbReference type="Pfam" id="PF01408">
    <property type="entry name" value="GFO_IDH_MocA"/>
    <property type="match status" value="1"/>
</dbReference>
<dbReference type="AlphaFoldDB" id="E8T7M7"/>
<dbReference type="KEGG" id="mci:Mesci_2614"/>
<dbReference type="Proteomes" id="UP000007471">
    <property type="component" value="Chromosome"/>
</dbReference>
<name>E8T7M7_MESCW</name>
<dbReference type="PANTHER" id="PTHR43377:SF1">
    <property type="entry name" value="BILIVERDIN REDUCTASE A"/>
    <property type="match status" value="1"/>
</dbReference>
<dbReference type="HOGENOM" id="CLU_023194_0_1_5"/>
<dbReference type="PATRIC" id="fig|765698.3.peg.3093"/>
<feature type="signal peptide" evidence="1">
    <location>
        <begin position="1"/>
        <end position="19"/>
    </location>
</feature>
<dbReference type="OrthoDB" id="9815825at2"/>
<evidence type="ECO:0000259" key="3">
    <source>
        <dbReference type="Pfam" id="PF22725"/>
    </source>
</evidence>
<dbReference type="EC" id="1.1.1.18" evidence="4"/>
<dbReference type="GO" id="GO:0050112">
    <property type="term" value="F:inositol 2-dehydrogenase (NAD+) activity"/>
    <property type="evidence" value="ECO:0007669"/>
    <property type="project" value="UniProtKB-EC"/>
</dbReference>
<evidence type="ECO:0000313" key="5">
    <source>
        <dbReference type="Proteomes" id="UP000007471"/>
    </source>
</evidence>
<organism evidence="4 5">
    <name type="scientific">Mesorhizobium ciceri biovar biserrulae (strain HAMBI 2942 / LMG 23838 / WSM1271)</name>
    <dbReference type="NCBI Taxonomy" id="765698"/>
    <lineage>
        <taxon>Bacteria</taxon>
        <taxon>Pseudomonadati</taxon>
        <taxon>Pseudomonadota</taxon>
        <taxon>Alphaproteobacteria</taxon>
        <taxon>Hyphomicrobiales</taxon>
        <taxon>Phyllobacteriaceae</taxon>
        <taxon>Mesorhizobium</taxon>
    </lineage>
</organism>
<dbReference type="InterPro" id="IPR051450">
    <property type="entry name" value="Gfo/Idh/MocA_Oxidoreductases"/>
</dbReference>
<dbReference type="SUPFAM" id="SSF55347">
    <property type="entry name" value="Glyceraldehyde-3-phosphate dehydrogenase-like, C-terminal domain"/>
    <property type="match status" value="1"/>
</dbReference>
<proteinExistence type="predicted"/>
<feature type="chain" id="PRO_5003227472" evidence="1">
    <location>
        <begin position="20"/>
        <end position="340"/>
    </location>
</feature>
<keyword evidence="4" id="KW-0560">Oxidoreductase</keyword>
<dbReference type="GO" id="GO:0000166">
    <property type="term" value="F:nucleotide binding"/>
    <property type="evidence" value="ECO:0007669"/>
    <property type="project" value="InterPro"/>
</dbReference>
<dbReference type="RefSeq" id="WP_013530433.1">
    <property type="nucleotide sequence ID" value="NC_014923.1"/>
</dbReference>